<evidence type="ECO:0000313" key="10">
    <source>
        <dbReference type="Proteomes" id="UP000245252"/>
    </source>
</evidence>
<dbReference type="Pfam" id="PF01380">
    <property type="entry name" value="SIS"/>
    <property type="match status" value="2"/>
</dbReference>
<dbReference type="AlphaFoldDB" id="A0A2U2DFU7"/>
<dbReference type="CDD" id="cd05008">
    <property type="entry name" value="SIS_GlmS_GlmD_1"/>
    <property type="match status" value="1"/>
</dbReference>
<protein>
    <recommendedName>
        <fullName evidence="3">Glutamine--fructose-6-phosphate aminotransferase [isomerizing]</fullName>
        <ecNumber evidence="2">2.6.1.16</ecNumber>
    </recommendedName>
</protein>
<dbReference type="Gene3D" id="3.40.50.10490">
    <property type="entry name" value="Glucose-6-phosphate isomerase like protein, domain 1"/>
    <property type="match status" value="2"/>
</dbReference>
<comment type="catalytic activity">
    <reaction evidence="1">
        <text>D-fructose 6-phosphate + L-glutamine = D-glucosamine 6-phosphate + L-glutamate</text>
        <dbReference type="Rhea" id="RHEA:13237"/>
        <dbReference type="ChEBI" id="CHEBI:29985"/>
        <dbReference type="ChEBI" id="CHEBI:58359"/>
        <dbReference type="ChEBI" id="CHEBI:58725"/>
        <dbReference type="ChEBI" id="CHEBI:61527"/>
        <dbReference type="EC" id="2.6.1.16"/>
    </reaction>
</comment>
<evidence type="ECO:0000256" key="7">
    <source>
        <dbReference type="SAM" id="MobiDB-lite"/>
    </source>
</evidence>
<dbReference type="GO" id="GO:0006047">
    <property type="term" value="P:UDP-N-acetylglucosamine metabolic process"/>
    <property type="evidence" value="ECO:0007669"/>
    <property type="project" value="TreeGrafter"/>
</dbReference>
<feature type="compositionally biased region" description="Low complexity" evidence="7">
    <location>
        <begin position="7"/>
        <end position="23"/>
    </location>
</feature>
<dbReference type="InterPro" id="IPR001347">
    <property type="entry name" value="SIS_dom"/>
</dbReference>
<dbReference type="GO" id="GO:0004360">
    <property type="term" value="F:glutamine-fructose-6-phosphate transaminase (isomerizing) activity"/>
    <property type="evidence" value="ECO:0007669"/>
    <property type="project" value="UniProtKB-EC"/>
</dbReference>
<organism evidence="9 10">
    <name type="scientific">Metarhizobium album</name>
    <dbReference type="NCBI Taxonomy" id="2182425"/>
    <lineage>
        <taxon>Bacteria</taxon>
        <taxon>Pseudomonadati</taxon>
        <taxon>Pseudomonadota</taxon>
        <taxon>Alphaproteobacteria</taxon>
        <taxon>Hyphomicrobiales</taxon>
        <taxon>Rhizobiaceae</taxon>
        <taxon>Metarhizobium</taxon>
    </lineage>
</organism>
<sequence length="427" mass="46332">MSARTRPIPAVSSPPSCSAAAANSSEQELEIAAMSQSYVTPLLHPDSPLDEKARALVEMLFEKEARLMDALPTDDPLDEKRKRRVELTRVEILGQAEAIRNTIREARAETIETAKHFAGQGIKRIIMTGCGDSLAVMFGVRDIFEMLLGIPAEPIQALDYAYYASRTTGPDTLVITLSSSGMTTRTVEAMLIARSLGAKTLALSNTPGSALMTESDRGLMIRAERKGWPTQASTAAIALLAQFAIDWARAANPDDGRVEGLQAAFDAAPDQMAEVTETLEPAIVEIAKREADRGFYLYAAGGPAFASAMFGSAKVKECSPDQGLAIPLEEFHHYNSQKEGDPLFLIAPDGPSIFRARDTAFEGKRWKGRIYSIVTGEQAILDAYSDAVLRLPAVPECLSALVYSVPVQLFAHHVAMEKFRRAEQGRG</sequence>
<proteinExistence type="predicted"/>
<evidence type="ECO:0000259" key="8">
    <source>
        <dbReference type="PROSITE" id="PS51464"/>
    </source>
</evidence>
<evidence type="ECO:0000256" key="5">
    <source>
        <dbReference type="ARBA" id="ARBA00022737"/>
    </source>
</evidence>
<accession>A0A2U2DFU7</accession>
<keyword evidence="4" id="KW-0032">Aminotransferase</keyword>
<dbReference type="GO" id="GO:0006002">
    <property type="term" value="P:fructose 6-phosphate metabolic process"/>
    <property type="evidence" value="ECO:0007669"/>
    <property type="project" value="TreeGrafter"/>
</dbReference>
<gene>
    <name evidence="9" type="ORF">DEM27_32410</name>
</gene>
<dbReference type="PANTHER" id="PTHR10937:SF0">
    <property type="entry name" value="GLUTAMINE--FRUCTOSE-6-PHOSPHATE TRANSAMINASE (ISOMERIZING)"/>
    <property type="match status" value="1"/>
</dbReference>
<keyword evidence="10" id="KW-1185">Reference proteome</keyword>
<comment type="caution">
    <text evidence="9">The sequence shown here is derived from an EMBL/GenBank/DDBJ whole genome shotgun (WGS) entry which is preliminary data.</text>
</comment>
<feature type="domain" description="SIS" evidence="8">
    <location>
        <begin position="113"/>
        <end position="253"/>
    </location>
</feature>
<keyword evidence="5" id="KW-0677">Repeat</keyword>
<dbReference type="GO" id="GO:0097367">
    <property type="term" value="F:carbohydrate derivative binding"/>
    <property type="evidence" value="ECO:0007669"/>
    <property type="project" value="InterPro"/>
</dbReference>
<evidence type="ECO:0000256" key="2">
    <source>
        <dbReference type="ARBA" id="ARBA00012916"/>
    </source>
</evidence>
<dbReference type="OrthoDB" id="7808879at2"/>
<reference evidence="9 10" key="1">
    <citation type="submission" date="2018-05" db="EMBL/GenBank/DDBJ databases">
        <title>The draft genome of strain NS-104.</title>
        <authorList>
            <person name="Hang P."/>
            <person name="Jiang J."/>
        </authorList>
    </citation>
    <scope>NUCLEOTIDE SEQUENCE [LARGE SCALE GENOMIC DNA]</scope>
    <source>
        <strain evidence="9 10">NS-104</strain>
    </source>
</reference>
<name>A0A2U2DFU7_9HYPH</name>
<evidence type="ECO:0000313" key="9">
    <source>
        <dbReference type="EMBL" id="PWE52196.1"/>
    </source>
</evidence>
<dbReference type="PROSITE" id="PS51464">
    <property type="entry name" value="SIS"/>
    <property type="match status" value="2"/>
</dbReference>
<dbReference type="InterPro" id="IPR046348">
    <property type="entry name" value="SIS_dom_sf"/>
</dbReference>
<keyword evidence="6" id="KW-0315">Glutamine amidotransferase</keyword>
<evidence type="ECO:0000256" key="4">
    <source>
        <dbReference type="ARBA" id="ARBA00022576"/>
    </source>
</evidence>
<dbReference type="SUPFAM" id="SSF53697">
    <property type="entry name" value="SIS domain"/>
    <property type="match status" value="1"/>
</dbReference>
<evidence type="ECO:0000256" key="3">
    <source>
        <dbReference type="ARBA" id="ARBA00016090"/>
    </source>
</evidence>
<dbReference type="EMBL" id="QFBC01000032">
    <property type="protein sequence ID" value="PWE52196.1"/>
    <property type="molecule type" value="Genomic_DNA"/>
</dbReference>
<dbReference type="PANTHER" id="PTHR10937">
    <property type="entry name" value="GLUCOSAMINE--FRUCTOSE-6-PHOSPHATE AMINOTRANSFERASE, ISOMERIZING"/>
    <property type="match status" value="1"/>
</dbReference>
<feature type="region of interest" description="Disordered" evidence="7">
    <location>
        <begin position="1"/>
        <end position="23"/>
    </location>
</feature>
<dbReference type="Proteomes" id="UP000245252">
    <property type="component" value="Unassembled WGS sequence"/>
</dbReference>
<feature type="domain" description="SIS" evidence="8">
    <location>
        <begin position="286"/>
        <end position="425"/>
    </location>
</feature>
<evidence type="ECO:0000256" key="6">
    <source>
        <dbReference type="ARBA" id="ARBA00022962"/>
    </source>
</evidence>
<evidence type="ECO:0000256" key="1">
    <source>
        <dbReference type="ARBA" id="ARBA00001031"/>
    </source>
</evidence>
<keyword evidence="4" id="KW-0808">Transferase</keyword>
<dbReference type="GO" id="GO:0006487">
    <property type="term" value="P:protein N-linked glycosylation"/>
    <property type="evidence" value="ECO:0007669"/>
    <property type="project" value="TreeGrafter"/>
</dbReference>
<dbReference type="EC" id="2.6.1.16" evidence="2"/>
<dbReference type="InterPro" id="IPR035466">
    <property type="entry name" value="GlmS/AgaS_SIS"/>
</dbReference>